<feature type="domain" description="Reverse transcriptase" evidence="1">
    <location>
        <begin position="1"/>
        <end position="346"/>
    </location>
</feature>
<dbReference type="PANTHER" id="PTHR21301:SF10">
    <property type="entry name" value="REVERSE TRANSCRIPTASE DOMAIN-CONTAINING PROTEIN"/>
    <property type="match status" value="1"/>
</dbReference>
<name>A0A3L8DAL5_OOCBI</name>
<protein>
    <recommendedName>
        <fullName evidence="1">Reverse transcriptase domain-containing protein</fullName>
    </recommendedName>
</protein>
<dbReference type="CDD" id="cd00304">
    <property type="entry name" value="RT_like"/>
    <property type="match status" value="1"/>
</dbReference>
<gene>
    <name evidence="2" type="ORF">DMN91_010978</name>
</gene>
<dbReference type="InterPro" id="IPR013087">
    <property type="entry name" value="Znf_C2H2_type"/>
</dbReference>
<dbReference type="InterPro" id="IPR043502">
    <property type="entry name" value="DNA/RNA_pol_sf"/>
</dbReference>
<dbReference type="SUPFAM" id="SSF56672">
    <property type="entry name" value="DNA/RNA polymerases"/>
    <property type="match status" value="1"/>
</dbReference>
<evidence type="ECO:0000313" key="2">
    <source>
        <dbReference type="EMBL" id="RLU16909.1"/>
    </source>
</evidence>
<proteinExistence type="predicted"/>
<accession>A0A3L8DAL5</accession>
<dbReference type="OrthoDB" id="10034600at2759"/>
<evidence type="ECO:0000259" key="1">
    <source>
        <dbReference type="PROSITE" id="PS50878"/>
    </source>
</evidence>
<dbReference type="PROSITE" id="PS50878">
    <property type="entry name" value="RT_POL"/>
    <property type="match status" value="1"/>
</dbReference>
<dbReference type="AlphaFoldDB" id="A0A3L8DAL5"/>
<dbReference type="PROSITE" id="PS00028">
    <property type="entry name" value="ZINC_FINGER_C2H2_1"/>
    <property type="match status" value="1"/>
</dbReference>
<reference evidence="2" key="1">
    <citation type="journal article" date="2018" name="Genome Res.">
        <title>The genomic architecture and molecular evolution of ant odorant receptors.</title>
        <authorList>
            <person name="McKenzie S.K."/>
            <person name="Kronauer D.J.C."/>
        </authorList>
    </citation>
    <scope>NUCLEOTIDE SEQUENCE [LARGE SCALE GENOMIC DNA]</scope>
    <source>
        <strain evidence="2">Clonal line C1</strain>
    </source>
</reference>
<dbReference type="EMBL" id="QOIP01000011">
    <property type="protein sequence ID" value="RLU16909.1"/>
    <property type="molecule type" value="Genomic_DNA"/>
</dbReference>
<dbReference type="PANTHER" id="PTHR21301">
    <property type="entry name" value="REVERSE TRANSCRIPTASE"/>
    <property type="match status" value="1"/>
</dbReference>
<organism evidence="2">
    <name type="scientific">Ooceraea biroi</name>
    <name type="common">Clonal raider ant</name>
    <name type="synonym">Cerapachys biroi</name>
    <dbReference type="NCBI Taxonomy" id="2015173"/>
    <lineage>
        <taxon>Eukaryota</taxon>
        <taxon>Metazoa</taxon>
        <taxon>Ecdysozoa</taxon>
        <taxon>Arthropoda</taxon>
        <taxon>Hexapoda</taxon>
        <taxon>Insecta</taxon>
        <taxon>Pterygota</taxon>
        <taxon>Neoptera</taxon>
        <taxon>Endopterygota</taxon>
        <taxon>Hymenoptera</taxon>
        <taxon>Apocrita</taxon>
        <taxon>Aculeata</taxon>
        <taxon>Formicoidea</taxon>
        <taxon>Formicidae</taxon>
        <taxon>Dorylinae</taxon>
        <taxon>Ooceraea</taxon>
    </lineage>
</organism>
<dbReference type="InterPro" id="IPR000477">
    <property type="entry name" value="RT_dom"/>
</dbReference>
<dbReference type="Proteomes" id="UP000279307">
    <property type="component" value="Chromosome 11"/>
</dbReference>
<sequence>MVTRADKGQVTVIMSRSKYINQVMEILGDSTTYKKLKNDPSKRITNRFSSLVKSWFDNGIINNSTYKWLLMTDGNLPRCYGLPKIHKPGYPLRVIVSTVDSPIYNVAHFFHKILSESIPKPASHILDSWSFVNRIHGMTIEPSESLISLDVTALFTNVPKELVMHVIEKRWVLISAKTTLNLQQFLHAIDLILCSTSFRFNGQFFEQFFGCLMGSPLSPTLATLVMEDLECSCIDSLPFGIKVFYRYVDDIFAILPSDKIQEVLDAFNGYHERLKFTYEVESNNELSFLDTTVIRDGKDRLKNGLRTGVVYRINCNDCDACYIGQTKLSKHRSGVNHEFDWHNVDVLHEEKHLKKREIAEMFFIKRNFYSINLQRDTENWSGIYDTVLNNMWY</sequence>
<comment type="caution">
    <text evidence="2">The sequence shown here is derived from an EMBL/GenBank/DDBJ whole genome shotgun (WGS) entry which is preliminary data.</text>
</comment>
<reference evidence="2" key="2">
    <citation type="submission" date="2018-07" db="EMBL/GenBank/DDBJ databases">
        <authorList>
            <person name="Mckenzie S.K."/>
            <person name="Kronauer D.J.C."/>
        </authorList>
    </citation>
    <scope>NUCLEOTIDE SEQUENCE</scope>
    <source>
        <strain evidence="2">Clonal line C1</strain>
    </source>
</reference>
<dbReference type="Pfam" id="PF00078">
    <property type="entry name" value="RVT_1"/>
    <property type="match status" value="1"/>
</dbReference>
<dbReference type="GO" id="GO:0071897">
    <property type="term" value="P:DNA biosynthetic process"/>
    <property type="evidence" value="ECO:0007669"/>
    <property type="project" value="UniProtKB-ARBA"/>
</dbReference>